<comment type="caution">
    <text evidence="2">The sequence shown here is derived from an EMBL/GenBank/DDBJ whole genome shotgun (WGS) entry which is preliminary data.</text>
</comment>
<feature type="transmembrane region" description="Helical" evidence="1">
    <location>
        <begin position="38"/>
        <end position="54"/>
    </location>
</feature>
<dbReference type="InParanoid" id="A0A5C7EV10"/>
<name>A0A5C7EV10_9PROT</name>
<keyword evidence="1" id="KW-1133">Transmembrane helix</keyword>
<evidence type="ECO:0000313" key="2">
    <source>
        <dbReference type="EMBL" id="TXF11917.1"/>
    </source>
</evidence>
<dbReference type="RefSeq" id="WP_147799657.1">
    <property type="nucleotide sequence ID" value="NZ_VPFL01000009.1"/>
</dbReference>
<dbReference type="OrthoDB" id="9938733at2"/>
<sequence length="116" mass="12890">MVMGKKFAAIVMLDLALCYAMALWVIFGNTTAETVFKAYFWAVMPLSILGYILAPQSVRGFARSPWWFIGYARGVRIVAAALLAVAHEVAMLAMLIVAWLSFEAAMRYCIDKEAES</sequence>
<evidence type="ECO:0000256" key="1">
    <source>
        <dbReference type="SAM" id="Phobius"/>
    </source>
</evidence>
<evidence type="ECO:0000313" key="3">
    <source>
        <dbReference type="Proteomes" id="UP000321201"/>
    </source>
</evidence>
<keyword evidence="3" id="KW-1185">Reference proteome</keyword>
<dbReference type="AlphaFoldDB" id="A0A5C7EV10"/>
<keyword evidence="1" id="KW-0472">Membrane</keyword>
<protein>
    <submittedName>
        <fullName evidence="2">Uncharacterized protein</fullName>
    </submittedName>
</protein>
<dbReference type="EMBL" id="VPFL01000009">
    <property type="protein sequence ID" value="TXF11917.1"/>
    <property type="molecule type" value="Genomic_DNA"/>
</dbReference>
<keyword evidence="1" id="KW-0812">Transmembrane</keyword>
<proteinExistence type="predicted"/>
<accession>A0A5C7EV10</accession>
<feature type="transmembrane region" description="Helical" evidence="1">
    <location>
        <begin position="7"/>
        <end position="26"/>
    </location>
</feature>
<organism evidence="2 3">
    <name type="scientific">Pelomicrobium methylotrophicum</name>
    <dbReference type="NCBI Taxonomy" id="2602750"/>
    <lineage>
        <taxon>Bacteria</taxon>
        <taxon>Pseudomonadati</taxon>
        <taxon>Pseudomonadota</taxon>
        <taxon>Hydrogenophilia</taxon>
        <taxon>Hydrogenophilia incertae sedis</taxon>
        <taxon>Pelomicrobium</taxon>
    </lineage>
</organism>
<reference evidence="2 3" key="1">
    <citation type="submission" date="2019-08" db="EMBL/GenBank/DDBJ databases">
        <title>Pelomicrobium methylotrophicum gen. nov., sp. nov. a moderately thermophilic, facultatively anaerobic, lithoautotrophic and methylotrophic bacterium isolated from a terrestrial mud volcano.</title>
        <authorList>
            <person name="Slobodkina G.B."/>
            <person name="Merkel A.Y."/>
            <person name="Slobodkin A.I."/>
        </authorList>
    </citation>
    <scope>NUCLEOTIDE SEQUENCE [LARGE SCALE GENOMIC DNA]</scope>
    <source>
        <strain evidence="2 3">SM250</strain>
    </source>
</reference>
<dbReference type="Proteomes" id="UP000321201">
    <property type="component" value="Unassembled WGS sequence"/>
</dbReference>
<gene>
    <name evidence="2" type="ORF">FR698_07900</name>
</gene>